<dbReference type="AlphaFoldDB" id="A0A8T0MZI6"/>
<sequence length="141" mass="15117">SVTTSYPCSHHSTSWFPSARPPCLLFPRAPSSSRAGRGKQRRQIQPRRTSLHFPCPSKHCRPRPSIPFPDSPPPWNAQEAGSPPDPTAQAPPCTSPASASSAGPDSPSTLKLRSRSLLATTSTPRPISSYSYKTPPSADSD</sequence>
<dbReference type="EMBL" id="CM029054">
    <property type="protein sequence ID" value="KAG2542378.1"/>
    <property type="molecule type" value="Genomic_DNA"/>
</dbReference>
<reference evidence="2" key="1">
    <citation type="submission" date="2020-05" db="EMBL/GenBank/DDBJ databases">
        <title>WGS assembly of Panicum virgatum.</title>
        <authorList>
            <person name="Lovell J.T."/>
            <person name="Jenkins J."/>
            <person name="Shu S."/>
            <person name="Juenger T.E."/>
            <person name="Schmutz J."/>
        </authorList>
    </citation>
    <scope>NUCLEOTIDE SEQUENCE</scope>
    <source>
        <strain evidence="2">AP13</strain>
    </source>
</reference>
<feature type="compositionally biased region" description="Polar residues" evidence="1">
    <location>
        <begin position="117"/>
        <end position="141"/>
    </location>
</feature>
<gene>
    <name evidence="2" type="ORF">PVAP13_9NG851701</name>
</gene>
<evidence type="ECO:0000313" key="3">
    <source>
        <dbReference type="Proteomes" id="UP000823388"/>
    </source>
</evidence>
<feature type="compositionally biased region" description="Pro residues" evidence="1">
    <location>
        <begin position="64"/>
        <end position="75"/>
    </location>
</feature>
<dbReference type="EMBL" id="CM029054">
    <property type="protein sequence ID" value="KAG2542377.1"/>
    <property type="molecule type" value="Genomic_DNA"/>
</dbReference>
<feature type="compositionally biased region" description="Basic residues" evidence="1">
    <location>
        <begin position="36"/>
        <end position="45"/>
    </location>
</feature>
<keyword evidence="3" id="KW-1185">Reference proteome</keyword>
<protein>
    <submittedName>
        <fullName evidence="2">Uncharacterized protein</fullName>
    </submittedName>
</protein>
<comment type="caution">
    <text evidence="2">The sequence shown here is derived from an EMBL/GenBank/DDBJ whole genome shotgun (WGS) entry which is preliminary data.</text>
</comment>
<feature type="compositionally biased region" description="Low complexity" evidence="1">
    <location>
        <begin position="87"/>
        <end position="109"/>
    </location>
</feature>
<accession>A0A8T0MZI6</accession>
<feature type="region of interest" description="Disordered" evidence="1">
    <location>
        <begin position="1"/>
        <end position="141"/>
    </location>
</feature>
<proteinExistence type="predicted"/>
<organism evidence="2 3">
    <name type="scientific">Panicum virgatum</name>
    <name type="common">Blackwell switchgrass</name>
    <dbReference type="NCBI Taxonomy" id="38727"/>
    <lineage>
        <taxon>Eukaryota</taxon>
        <taxon>Viridiplantae</taxon>
        <taxon>Streptophyta</taxon>
        <taxon>Embryophyta</taxon>
        <taxon>Tracheophyta</taxon>
        <taxon>Spermatophyta</taxon>
        <taxon>Magnoliopsida</taxon>
        <taxon>Liliopsida</taxon>
        <taxon>Poales</taxon>
        <taxon>Poaceae</taxon>
        <taxon>PACMAD clade</taxon>
        <taxon>Panicoideae</taxon>
        <taxon>Panicodae</taxon>
        <taxon>Paniceae</taxon>
        <taxon>Panicinae</taxon>
        <taxon>Panicum</taxon>
        <taxon>Panicum sect. Hiantes</taxon>
    </lineage>
</organism>
<feature type="non-terminal residue" evidence="2">
    <location>
        <position position="1"/>
    </location>
</feature>
<name>A0A8T0MZI6_PANVG</name>
<dbReference type="Proteomes" id="UP000823388">
    <property type="component" value="Chromosome 9N"/>
</dbReference>
<evidence type="ECO:0000313" key="2">
    <source>
        <dbReference type="EMBL" id="KAG2542377.1"/>
    </source>
</evidence>
<feature type="compositionally biased region" description="Polar residues" evidence="1">
    <location>
        <begin position="1"/>
        <end position="16"/>
    </location>
</feature>
<evidence type="ECO:0000256" key="1">
    <source>
        <dbReference type="SAM" id="MobiDB-lite"/>
    </source>
</evidence>